<evidence type="ECO:0000256" key="10">
    <source>
        <dbReference type="SAM" id="Phobius"/>
    </source>
</evidence>
<dbReference type="GO" id="GO:0004984">
    <property type="term" value="F:olfactory receptor activity"/>
    <property type="evidence" value="ECO:0007669"/>
    <property type="project" value="InterPro"/>
</dbReference>
<evidence type="ECO:0000313" key="13">
    <source>
        <dbReference type="RefSeq" id="XP_012891367.1"/>
    </source>
</evidence>
<dbReference type="SUPFAM" id="SSF81321">
    <property type="entry name" value="Family A G protein-coupled receptor-like"/>
    <property type="match status" value="1"/>
</dbReference>
<dbReference type="GO" id="GO:0005886">
    <property type="term" value="C:plasma membrane"/>
    <property type="evidence" value="ECO:0007669"/>
    <property type="project" value="UniProtKB-SubCell"/>
</dbReference>
<reference evidence="13" key="1">
    <citation type="submission" date="2025-08" db="UniProtKB">
        <authorList>
            <consortium name="RefSeq"/>
        </authorList>
    </citation>
    <scope>IDENTIFICATION</scope>
    <source>
        <tissue evidence="13">Kidney</tissue>
    </source>
</reference>
<dbReference type="Pfam" id="PF13853">
    <property type="entry name" value="7tm_4"/>
    <property type="match status" value="1"/>
</dbReference>
<keyword evidence="8" id="KW-0807">Transducer</keyword>
<feature type="transmembrane region" description="Helical" evidence="10">
    <location>
        <begin position="265"/>
        <end position="284"/>
    </location>
</feature>
<accession>A0A1S3GTS9</accession>
<evidence type="ECO:0000256" key="3">
    <source>
        <dbReference type="ARBA" id="ARBA00022692"/>
    </source>
</evidence>
<evidence type="ECO:0000256" key="9">
    <source>
        <dbReference type="ARBA" id="ARBA00053672"/>
    </source>
</evidence>
<dbReference type="PRINTS" id="PR00245">
    <property type="entry name" value="OLFACTORYR"/>
</dbReference>
<evidence type="ECO:0000259" key="11">
    <source>
        <dbReference type="PROSITE" id="PS50262"/>
    </source>
</evidence>
<protein>
    <submittedName>
        <fullName evidence="13">Olfactory receptor 7E24-like</fullName>
    </submittedName>
</protein>
<evidence type="ECO:0000256" key="1">
    <source>
        <dbReference type="ARBA" id="ARBA00004651"/>
    </source>
</evidence>
<keyword evidence="3 10" id="KW-0812">Transmembrane</keyword>
<feature type="transmembrane region" description="Helical" evidence="10">
    <location>
        <begin position="112"/>
        <end position="133"/>
    </location>
</feature>
<gene>
    <name evidence="13" type="primary">LOC106000631</name>
</gene>
<dbReference type="PROSITE" id="PS50262">
    <property type="entry name" value="G_PROTEIN_RECEP_F1_2"/>
    <property type="match status" value="1"/>
</dbReference>
<evidence type="ECO:0000256" key="5">
    <source>
        <dbReference type="ARBA" id="ARBA00023040"/>
    </source>
</evidence>
<evidence type="ECO:0000256" key="8">
    <source>
        <dbReference type="ARBA" id="ARBA00023224"/>
    </source>
</evidence>
<keyword evidence="6 10" id="KW-0472">Membrane</keyword>
<evidence type="ECO:0000313" key="12">
    <source>
        <dbReference type="Proteomes" id="UP000081671"/>
    </source>
</evidence>
<feature type="transmembrane region" description="Helical" evidence="10">
    <location>
        <begin position="47"/>
        <end position="69"/>
    </location>
</feature>
<dbReference type="AlphaFoldDB" id="A0A1S3GTS9"/>
<feature type="transmembrane region" description="Helical" evidence="10">
    <location>
        <begin position="222"/>
        <end position="245"/>
    </location>
</feature>
<dbReference type="Proteomes" id="UP000081671">
    <property type="component" value="Unplaced"/>
</dbReference>
<evidence type="ECO:0000256" key="4">
    <source>
        <dbReference type="ARBA" id="ARBA00022989"/>
    </source>
</evidence>
<sequence>MKCLLTPDPSFIAKGHADFIIRLKLELKVCHRISFPNLSEDPKFQSILSGLFLSIYLITVLRNLLIILVISSEHQFHTPMYFFLSILSISGVGLINTIVPKMLGDIQSHSRAISYVGCLTQMSFAIIFGNVNATLLTVMACDKFVSICHPLKYTGIMNPHVHALLNLVSSLISILESQVHTLIASQFSSFKDVDIHNFYCDPSQVFCLDCCEMLNKKKKLALYFAGSLFMLFLISEIIFSYYKIISSILRIISAGGKHKAFSTRGSQLCIVCLFYGTAIGVYLGSTVSYSPRQQTVASVMYSVVTPC</sequence>
<keyword evidence="7" id="KW-0675">Receptor</keyword>
<dbReference type="InterPro" id="IPR000725">
    <property type="entry name" value="Olfact_rcpt"/>
</dbReference>
<keyword evidence="12" id="KW-1185">Reference proteome</keyword>
<dbReference type="RefSeq" id="XP_012891367.1">
    <property type="nucleotide sequence ID" value="XM_013035913.1"/>
</dbReference>
<dbReference type="InterPro" id="IPR000276">
    <property type="entry name" value="GPCR_Rhodpsn"/>
</dbReference>
<proteinExistence type="predicted"/>
<keyword evidence="2" id="KW-1003">Cell membrane</keyword>
<dbReference type="PANTHER" id="PTHR48001">
    <property type="entry name" value="OLFACTORY RECEPTOR"/>
    <property type="match status" value="1"/>
</dbReference>
<dbReference type="InterPro" id="IPR017452">
    <property type="entry name" value="GPCR_Rhodpsn_7TM"/>
</dbReference>
<dbReference type="GO" id="GO:0004930">
    <property type="term" value="F:G protein-coupled receptor activity"/>
    <property type="evidence" value="ECO:0007669"/>
    <property type="project" value="UniProtKB-KW"/>
</dbReference>
<evidence type="ECO:0000256" key="7">
    <source>
        <dbReference type="ARBA" id="ARBA00023170"/>
    </source>
</evidence>
<keyword evidence="5" id="KW-0297">G-protein coupled receptor</keyword>
<feature type="domain" description="G-protein coupled receptors family 1 profile" evidence="11">
    <location>
        <begin position="62"/>
        <end position="307"/>
    </location>
</feature>
<dbReference type="Gene3D" id="1.20.1070.10">
    <property type="entry name" value="Rhodopsin 7-helix transmembrane proteins"/>
    <property type="match status" value="1"/>
</dbReference>
<evidence type="ECO:0000256" key="2">
    <source>
        <dbReference type="ARBA" id="ARBA00022475"/>
    </source>
</evidence>
<dbReference type="KEGG" id="dord:106000631"/>
<comment type="function">
    <text evidence="9">Possible taste receptor.</text>
</comment>
<evidence type="ECO:0000256" key="6">
    <source>
        <dbReference type="ARBA" id="ARBA00023136"/>
    </source>
</evidence>
<keyword evidence="4 10" id="KW-1133">Transmembrane helix</keyword>
<name>A0A1S3GTS9_DIPOR</name>
<dbReference type="PRINTS" id="PR00237">
    <property type="entry name" value="GPCRRHODOPSN"/>
</dbReference>
<organism evidence="12 13">
    <name type="scientific">Dipodomys ordii</name>
    <name type="common">Ord's kangaroo rat</name>
    <dbReference type="NCBI Taxonomy" id="10020"/>
    <lineage>
        <taxon>Eukaryota</taxon>
        <taxon>Metazoa</taxon>
        <taxon>Chordata</taxon>
        <taxon>Craniata</taxon>
        <taxon>Vertebrata</taxon>
        <taxon>Euteleostomi</taxon>
        <taxon>Mammalia</taxon>
        <taxon>Eutheria</taxon>
        <taxon>Euarchontoglires</taxon>
        <taxon>Glires</taxon>
        <taxon>Rodentia</taxon>
        <taxon>Castorimorpha</taxon>
        <taxon>Heteromyidae</taxon>
        <taxon>Dipodomyinae</taxon>
        <taxon>Dipodomys</taxon>
    </lineage>
</organism>
<dbReference type="FunFam" id="1.20.1070.10:FF:000015">
    <property type="entry name" value="Olfactory receptor"/>
    <property type="match status" value="1"/>
</dbReference>
<comment type="subcellular location">
    <subcellularLocation>
        <location evidence="1">Cell membrane</location>
        <topology evidence="1">Multi-pass membrane protein</topology>
    </subcellularLocation>
</comment>
<dbReference type="InParanoid" id="A0A1S3GTS9"/>
<dbReference type="GeneID" id="106000631"/>
<feature type="transmembrane region" description="Helical" evidence="10">
    <location>
        <begin position="81"/>
        <end position="100"/>
    </location>
</feature>